<dbReference type="Gene3D" id="2.40.160.130">
    <property type="entry name" value="Capsule assembly protein Wzi"/>
    <property type="match status" value="1"/>
</dbReference>
<dbReference type="RefSeq" id="WP_090259172.1">
    <property type="nucleotide sequence ID" value="NZ_FOIR01000002.1"/>
</dbReference>
<dbReference type="Pfam" id="PF14052">
    <property type="entry name" value="Caps_assemb_Wzi"/>
    <property type="match status" value="1"/>
</dbReference>
<dbReference type="Proteomes" id="UP000199437">
    <property type="component" value="Unassembled WGS sequence"/>
</dbReference>
<proteinExistence type="predicted"/>
<dbReference type="EMBL" id="FOIR01000002">
    <property type="protein sequence ID" value="SEW31791.1"/>
    <property type="molecule type" value="Genomic_DNA"/>
</dbReference>
<organism evidence="2 3">
    <name type="scientific">Roseivirga pacifica</name>
    <dbReference type="NCBI Taxonomy" id="1267423"/>
    <lineage>
        <taxon>Bacteria</taxon>
        <taxon>Pseudomonadati</taxon>
        <taxon>Bacteroidota</taxon>
        <taxon>Cytophagia</taxon>
        <taxon>Cytophagales</taxon>
        <taxon>Roseivirgaceae</taxon>
        <taxon>Roseivirga</taxon>
    </lineage>
</organism>
<dbReference type="GeneID" id="99987475"/>
<evidence type="ECO:0000256" key="1">
    <source>
        <dbReference type="SAM" id="SignalP"/>
    </source>
</evidence>
<dbReference type="OrthoDB" id="596512at2"/>
<dbReference type="STRING" id="1267423.SAMN05216290_2785"/>
<dbReference type="AlphaFoldDB" id="A0A1I0QW18"/>
<gene>
    <name evidence="2" type="ORF">SAMN05216290_2785</name>
</gene>
<evidence type="ECO:0000313" key="3">
    <source>
        <dbReference type="Proteomes" id="UP000199437"/>
    </source>
</evidence>
<accession>A0A1I0QW18</accession>
<keyword evidence="1" id="KW-0732">Signal</keyword>
<dbReference type="InterPro" id="IPR038636">
    <property type="entry name" value="Wzi_sf"/>
</dbReference>
<feature type="signal peptide" evidence="1">
    <location>
        <begin position="1"/>
        <end position="21"/>
    </location>
</feature>
<sequence length="472" mass="52825">MVKKITTLHVLLVLLTSSVFAQEELDSLKQTQQQVMLEFGAFGAKDGALPFWMKHNNSQRFTDLNANATYADVLYSGSHNAWGLLDVFWETEAVSTFAPEGIYGSIIQANAGIATGFLKLRVGMDEEFFGVNDTTLTVGNLSYGNNARPLPKIVLATNGWQRSPIFGNALSFQAYLAHGWFEKDRYQSRALLHQKYFYLKGELLNKRLSLIAGLNHNAQWGGRNLDSETAQPNGFKNYARIFLGGSGGGDALQTDQNNALGNHLGSYDLRAEYNFGLFTVANYWQFLWEDSSGLTPLNWRDGLVGVSVKLNKANWVDRLVIEHVNTTHQDAHKTRKDGTNFIEPDNFMNNGVYQSGWSYNNDLIGSPMFLILNEESRGKSRVKNMIDGLHVGLGGSAGIFDYQMRYTKFTNGGVFKERIKPKLSVNALDLRVLCKFSKSTQLSARFNYQDANFDSGKNFGVQLGFIKNFNLN</sequence>
<evidence type="ECO:0000313" key="2">
    <source>
        <dbReference type="EMBL" id="SEW31791.1"/>
    </source>
</evidence>
<feature type="chain" id="PRO_5011611848" evidence="1">
    <location>
        <begin position="22"/>
        <end position="472"/>
    </location>
</feature>
<reference evidence="3" key="1">
    <citation type="submission" date="2016-10" db="EMBL/GenBank/DDBJ databases">
        <authorList>
            <person name="Varghese N."/>
            <person name="Submissions S."/>
        </authorList>
    </citation>
    <scope>NUCLEOTIDE SEQUENCE [LARGE SCALE GENOMIC DNA]</scope>
    <source>
        <strain evidence="3">CGMCC 1.12402</strain>
    </source>
</reference>
<protein>
    <submittedName>
        <fullName evidence="2">Capsule assembly protein Wzi</fullName>
    </submittedName>
</protein>
<keyword evidence="3" id="KW-1185">Reference proteome</keyword>
<dbReference type="InterPro" id="IPR026950">
    <property type="entry name" value="Caps_assemb_Wzi"/>
</dbReference>
<name>A0A1I0QW18_9BACT</name>